<name>A0A4Q5LZX4_9BACT</name>
<dbReference type="Pfam" id="PF01063">
    <property type="entry name" value="Aminotran_4"/>
    <property type="match status" value="1"/>
</dbReference>
<comment type="caution">
    <text evidence="1">The sequence shown here is derived from an EMBL/GenBank/DDBJ whole genome shotgun (WGS) entry which is preliminary data.</text>
</comment>
<dbReference type="Gene3D" id="3.20.10.10">
    <property type="entry name" value="D-amino Acid Aminotransferase, subunit A, domain 2"/>
    <property type="match status" value="1"/>
</dbReference>
<dbReference type="InterPro" id="IPR001544">
    <property type="entry name" value="Aminotrans_IV"/>
</dbReference>
<dbReference type="AlphaFoldDB" id="A0A4Q5LZX4"/>
<dbReference type="InterPro" id="IPR043131">
    <property type="entry name" value="BCAT-like_N"/>
</dbReference>
<sequence>MSLLFETIRLQNRKLYNLACHNQRMEQSRRDLLGIDEKIELAEQIQIPDWVEEGMYRCRVSYKNEIEKIDFFEYRFSHPAIIQLIENPGITYPYKFEDRSQFQQVLSENPGANDAIITHYGCLTDATFANVAFFDGKDWLTPDVPLLKGTKRQYLLENKILIAASIKVEHLKGFRQLSLINAMRDLNIVYDYTFHQNHLMIHGNY</sequence>
<proteinExistence type="predicted"/>
<gene>
    <name evidence="1" type="ORF">EWM59_13800</name>
</gene>
<dbReference type="InterPro" id="IPR043132">
    <property type="entry name" value="BCAT-like_C"/>
</dbReference>
<dbReference type="OrthoDB" id="1148709at2"/>
<dbReference type="EMBL" id="SEWF01000018">
    <property type="protein sequence ID" value="RYU95117.1"/>
    <property type="molecule type" value="Genomic_DNA"/>
</dbReference>
<dbReference type="Gene3D" id="3.30.470.10">
    <property type="match status" value="1"/>
</dbReference>
<dbReference type="Proteomes" id="UP000293162">
    <property type="component" value="Unassembled WGS sequence"/>
</dbReference>
<evidence type="ECO:0000313" key="2">
    <source>
        <dbReference type="Proteomes" id="UP000293162"/>
    </source>
</evidence>
<evidence type="ECO:0008006" key="3">
    <source>
        <dbReference type="Google" id="ProtNLM"/>
    </source>
</evidence>
<organism evidence="1 2">
    <name type="scientific">Emticicia agri</name>
    <dbReference type="NCBI Taxonomy" id="2492393"/>
    <lineage>
        <taxon>Bacteria</taxon>
        <taxon>Pseudomonadati</taxon>
        <taxon>Bacteroidota</taxon>
        <taxon>Cytophagia</taxon>
        <taxon>Cytophagales</taxon>
        <taxon>Leadbetterellaceae</taxon>
        <taxon>Emticicia</taxon>
    </lineage>
</organism>
<dbReference type="InterPro" id="IPR036038">
    <property type="entry name" value="Aminotransferase-like"/>
</dbReference>
<dbReference type="SUPFAM" id="SSF56752">
    <property type="entry name" value="D-aminoacid aminotransferase-like PLP-dependent enzymes"/>
    <property type="match status" value="1"/>
</dbReference>
<accession>A0A4Q5LZX4</accession>
<evidence type="ECO:0000313" key="1">
    <source>
        <dbReference type="EMBL" id="RYU95117.1"/>
    </source>
</evidence>
<keyword evidence="2" id="KW-1185">Reference proteome</keyword>
<protein>
    <recommendedName>
        <fullName evidence="3">4-amino-4-deoxychorismate lyase</fullName>
    </recommendedName>
</protein>
<dbReference type="GO" id="GO:0003824">
    <property type="term" value="F:catalytic activity"/>
    <property type="evidence" value="ECO:0007669"/>
    <property type="project" value="InterPro"/>
</dbReference>
<reference evidence="1 2" key="1">
    <citation type="submission" date="2019-02" db="EMBL/GenBank/DDBJ databases">
        <title>Bacterial novel species Emticicia sp. 17J42-9 isolated from soil.</title>
        <authorList>
            <person name="Jung H.-Y."/>
        </authorList>
    </citation>
    <scope>NUCLEOTIDE SEQUENCE [LARGE SCALE GENOMIC DNA]</scope>
    <source>
        <strain evidence="1 2">17J42-9</strain>
    </source>
</reference>